<feature type="domain" description="DUF427" evidence="1">
    <location>
        <begin position="19"/>
        <end position="103"/>
    </location>
</feature>
<comment type="caution">
    <text evidence="2">The sequence shown here is derived from an EMBL/GenBank/DDBJ whole genome shotgun (WGS) entry which is preliminary data.</text>
</comment>
<dbReference type="PANTHER" id="PTHR34310">
    <property type="entry name" value="DUF427 DOMAIN PROTEIN (AFU_ORTHOLOGUE AFUA_3G02220)"/>
    <property type="match status" value="1"/>
</dbReference>
<reference evidence="3" key="1">
    <citation type="journal article" date="2019" name="Int. J. Syst. Evol. Microbiol.">
        <title>The Global Catalogue of Microorganisms (GCM) 10K type strain sequencing project: providing services to taxonomists for standard genome sequencing and annotation.</title>
        <authorList>
            <consortium name="The Broad Institute Genomics Platform"/>
            <consortium name="The Broad Institute Genome Sequencing Center for Infectious Disease"/>
            <person name="Wu L."/>
            <person name="Ma J."/>
        </authorList>
    </citation>
    <scope>NUCLEOTIDE SEQUENCE [LARGE SCALE GENOMIC DNA]</scope>
    <source>
        <strain evidence="3">IBRC-M 10906</strain>
    </source>
</reference>
<protein>
    <submittedName>
        <fullName evidence="2">DUF427 domain-containing protein</fullName>
    </submittedName>
</protein>
<name>A0ABW5WH75_9PSEU</name>
<evidence type="ECO:0000313" key="2">
    <source>
        <dbReference type="EMBL" id="MFD2803079.1"/>
    </source>
</evidence>
<feature type="domain" description="DUF427" evidence="1">
    <location>
        <begin position="141"/>
        <end position="228"/>
    </location>
</feature>
<keyword evidence="3" id="KW-1185">Reference proteome</keyword>
<sequence length="248" mass="28510">MTTTESRGRVRVEQGAKRVRVVFAGIVVADTTRPLLVWEVPYYPMYYLPRADVRTDLFVPTGRTRPSPSRGEGRVSTLRVGDREAVDAVTEYPDSPFEQLRDAVRLDWTSMDHWFEEDEEVYTHPRDPHKRVDILPSSRHVRIEVDGVTVAESARPWLLFETGLPTRYYLPKTDVRLDLLTPTDTVTHCPYKGQAEYWSVGEQKDLAWSYRMPLPESQRIAGLIAFADERVDVYVDGELQPRPTTPFG</sequence>
<dbReference type="Gene3D" id="2.170.150.40">
    <property type="entry name" value="Domain of unknown function (DUF427)"/>
    <property type="match status" value="2"/>
</dbReference>
<evidence type="ECO:0000259" key="1">
    <source>
        <dbReference type="Pfam" id="PF04248"/>
    </source>
</evidence>
<dbReference type="InterPro" id="IPR007361">
    <property type="entry name" value="DUF427"/>
</dbReference>
<dbReference type="RefSeq" id="WP_377395063.1">
    <property type="nucleotide sequence ID" value="NZ_JBHSAN010000054.1"/>
</dbReference>
<dbReference type="InterPro" id="IPR038694">
    <property type="entry name" value="DUF427_sf"/>
</dbReference>
<dbReference type="Proteomes" id="UP001597478">
    <property type="component" value="Unassembled WGS sequence"/>
</dbReference>
<gene>
    <name evidence="2" type="ORF">ACFS2C_27165</name>
</gene>
<proteinExistence type="predicted"/>
<dbReference type="PANTHER" id="PTHR34310:SF9">
    <property type="entry name" value="BLR5716 PROTEIN"/>
    <property type="match status" value="1"/>
</dbReference>
<dbReference type="Pfam" id="PF04248">
    <property type="entry name" value="NTP_transf_9"/>
    <property type="match status" value="2"/>
</dbReference>
<organism evidence="2 3">
    <name type="scientific">Prauserella oleivorans</name>
    <dbReference type="NCBI Taxonomy" id="1478153"/>
    <lineage>
        <taxon>Bacteria</taxon>
        <taxon>Bacillati</taxon>
        <taxon>Actinomycetota</taxon>
        <taxon>Actinomycetes</taxon>
        <taxon>Pseudonocardiales</taxon>
        <taxon>Pseudonocardiaceae</taxon>
        <taxon>Prauserella</taxon>
    </lineage>
</organism>
<accession>A0ABW5WH75</accession>
<evidence type="ECO:0000313" key="3">
    <source>
        <dbReference type="Proteomes" id="UP001597478"/>
    </source>
</evidence>
<dbReference type="EMBL" id="JBHUOF010000049">
    <property type="protein sequence ID" value="MFD2803079.1"/>
    <property type="molecule type" value="Genomic_DNA"/>
</dbReference>